<dbReference type="AlphaFoldDB" id="A0A3M6T4Q0"/>
<dbReference type="OrthoDB" id="5957520at2759"/>
<comment type="caution">
    <text evidence="1">The sequence shown here is derived from an EMBL/GenBank/DDBJ whole genome shotgun (WGS) entry which is preliminary data.</text>
</comment>
<evidence type="ECO:0000313" key="1">
    <source>
        <dbReference type="EMBL" id="RMX35957.1"/>
    </source>
</evidence>
<gene>
    <name evidence="1" type="ORF">pdam_00005248</name>
</gene>
<protein>
    <submittedName>
        <fullName evidence="1">Uncharacterized protein</fullName>
    </submittedName>
</protein>
<organism evidence="1 2">
    <name type="scientific">Pocillopora damicornis</name>
    <name type="common">Cauliflower coral</name>
    <name type="synonym">Millepora damicornis</name>
    <dbReference type="NCBI Taxonomy" id="46731"/>
    <lineage>
        <taxon>Eukaryota</taxon>
        <taxon>Metazoa</taxon>
        <taxon>Cnidaria</taxon>
        <taxon>Anthozoa</taxon>
        <taxon>Hexacorallia</taxon>
        <taxon>Scleractinia</taxon>
        <taxon>Astrocoeniina</taxon>
        <taxon>Pocilloporidae</taxon>
        <taxon>Pocillopora</taxon>
    </lineage>
</organism>
<sequence>MDLNFNICQPDTNEKKHSTDDLGIKSTHVINLGENAHAIGTQNGKKEFGSSEHVCLPTVFEGKITHERKVLQKEKLTNMVSWRRSGSNHDVRRSDPRALSPCFPRYSSQESLDDNIPKSPTVGRTFQRKISNPLPTDSKKKLHLRIRGRALSDSPAEALISPVVPRKHLNPENDFNYWQVQGGLSRVKSCPVIKSESNERLGDLSLLLTSKSSSAVHSTFKAAGLDRLPQIHQEDSPMLVRTRKTSNERPRELFNVSPIMGQSGNFLSKPNIANDNQCDFTDKVEYYLYSMSFDDDKASISGLSDS</sequence>
<reference evidence="1 2" key="1">
    <citation type="journal article" date="2018" name="Sci. Rep.">
        <title>Comparative analysis of the Pocillopora damicornis genome highlights role of immune system in coral evolution.</title>
        <authorList>
            <person name="Cunning R."/>
            <person name="Bay R.A."/>
            <person name="Gillette P."/>
            <person name="Baker A.C."/>
            <person name="Traylor-Knowles N."/>
        </authorList>
    </citation>
    <scope>NUCLEOTIDE SEQUENCE [LARGE SCALE GENOMIC DNA]</scope>
    <source>
        <strain evidence="1">RSMAS</strain>
        <tissue evidence="1">Whole animal</tissue>
    </source>
</reference>
<keyword evidence="2" id="KW-1185">Reference proteome</keyword>
<dbReference type="Proteomes" id="UP000275408">
    <property type="component" value="Unassembled WGS sequence"/>
</dbReference>
<accession>A0A3M6T4Q0</accession>
<dbReference type="EMBL" id="RCHS01004337">
    <property type="protein sequence ID" value="RMX35957.1"/>
    <property type="molecule type" value="Genomic_DNA"/>
</dbReference>
<name>A0A3M6T4Q0_POCDA</name>
<evidence type="ECO:0000313" key="2">
    <source>
        <dbReference type="Proteomes" id="UP000275408"/>
    </source>
</evidence>
<proteinExistence type="predicted"/>